<dbReference type="InterPro" id="IPR044925">
    <property type="entry name" value="His-Me_finger_sf"/>
</dbReference>
<gene>
    <name evidence="2" type="ORF">CDQ91_10175</name>
</gene>
<evidence type="ECO:0000313" key="3">
    <source>
        <dbReference type="Proteomes" id="UP000197097"/>
    </source>
</evidence>
<dbReference type="Pfam" id="PF13392">
    <property type="entry name" value="HNH_3"/>
    <property type="match status" value="1"/>
</dbReference>
<dbReference type="Proteomes" id="UP000197097">
    <property type="component" value="Unassembled WGS sequence"/>
</dbReference>
<evidence type="ECO:0000259" key="1">
    <source>
        <dbReference type="Pfam" id="PF13392"/>
    </source>
</evidence>
<dbReference type="InterPro" id="IPR003615">
    <property type="entry name" value="HNH_nuc"/>
</dbReference>
<feature type="domain" description="HNH nuclease" evidence="1">
    <location>
        <begin position="84"/>
        <end position="127"/>
    </location>
</feature>
<name>A0A246JY93_9SPHN</name>
<comment type="caution">
    <text evidence="2">The sequence shown here is derived from an EMBL/GenBank/DDBJ whole genome shotgun (WGS) entry which is preliminary data.</text>
</comment>
<evidence type="ECO:0000313" key="2">
    <source>
        <dbReference type="EMBL" id="OWQ97977.1"/>
    </source>
</evidence>
<protein>
    <recommendedName>
        <fullName evidence="1">HNH nuclease domain-containing protein</fullName>
    </recommendedName>
</protein>
<dbReference type="Gene3D" id="3.90.75.20">
    <property type="match status" value="1"/>
</dbReference>
<dbReference type="RefSeq" id="WP_088472591.1">
    <property type="nucleotide sequence ID" value="NZ_NISJ01000004.1"/>
</dbReference>
<dbReference type="EMBL" id="NISJ01000004">
    <property type="protein sequence ID" value="OWQ97977.1"/>
    <property type="molecule type" value="Genomic_DNA"/>
</dbReference>
<reference evidence="2 3" key="1">
    <citation type="journal article" date="2002" name="Int. J. Syst. Evol. Microbiol.">
        <title>Sphingopyxis witflariensis sp. nov., isolated from activated sludge.</title>
        <authorList>
            <person name="Kampfer P."/>
            <person name="Witzenberger R."/>
            <person name="Denner E.B."/>
            <person name="Busse H.J."/>
            <person name="Neef A."/>
        </authorList>
    </citation>
    <scope>NUCLEOTIDE SEQUENCE [LARGE SCALE GENOMIC DNA]</scope>
    <source>
        <strain evidence="2 3">DSM 14551</strain>
    </source>
</reference>
<accession>A0A246JY93</accession>
<sequence length="203" mass="22535">MTHSDKAPTAEANEERGVSILSLRAMLEYDPTTGLFIWRERGEGLISHEASRLGWNGRWAGSAAFLTATRQGYLSGSLASRRFFAHRVAWAIHHGTWPNGQIDHINGDKADNRIANLRVVDSVENQRNAKLRSTNTSGVMGVSWSRRDRRWNARITIAGVGRHCGAFVNYEDAVAARLAAEKRVGFHPNHGRIHSIKDANNGN</sequence>
<organism evidence="2 3">
    <name type="scientific">Sphingopyxis witflariensis</name>
    <dbReference type="NCBI Taxonomy" id="173675"/>
    <lineage>
        <taxon>Bacteria</taxon>
        <taxon>Pseudomonadati</taxon>
        <taxon>Pseudomonadota</taxon>
        <taxon>Alphaproteobacteria</taxon>
        <taxon>Sphingomonadales</taxon>
        <taxon>Sphingomonadaceae</taxon>
        <taxon>Sphingopyxis</taxon>
    </lineage>
</organism>
<dbReference type="SUPFAM" id="SSF54060">
    <property type="entry name" value="His-Me finger endonucleases"/>
    <property type="match status" value="1"/>
</dbReference>
<dbReference type="AlphaFoldDB" id="A0A246JY93"/>
<keyword evidence="3" id="KW-1185">Reference proteome</keyword>
<proteinExistence type="predicted"/>
<dbReference type="OrthoDB" id="388551at2"/>